<dbReference type="SUPFAM" id="SSF52777">
    <property type="entry name" value="CoA-dependent acyltransferases"/>
    <property type="match status" value="2"/>
</dbReference>
<dbReference type="PANTHER" id="PTHR45527">
    <property type="entry name" value="NONRIBOSOMAL PEPTIDE SYNTHETASE"/>
    <property type="match status" value="1"/>
</dbReference>
<feature type="compositionally biased region" description="Basic and acidic residues" evidence="1">
    <location>
        <begin position="234"/>
        <end position="243"/>
    </location>
</feature>
<evidence type="ECO:0000256" key="1">
    <source>
        <dbReference type="SAM" id="MobiDB-lite"/>
    </source>
</evidence>
<dbReference type="GO" id="GO:0043041">
    <property type="term" value="P:amino acid activation for nonribosomal peptide biosynthetic process"/>
    <property type="evidence" value="ECO:0007669"/>
    <property type="project" value="TreeGrafter"/>
</dbReference>
<dbReference type="GO" id="GO:0044550">
    <property type="term" value="P:secondary metabolite biosynthetic process"/>
    <property type="evidence" value="ECO:0007669"/>
    <property type="project" value="TreeGrafter"/>
</dbReference>
<name>A0A1V3XK59_MYCKA</name>
<dbReference type="PANTHER" id="PTHR45527:SF1">
    <property type="entry name" value="FATTY ACID SYNTHASE"/>
    <property type="match status" value="1"/>
</dbReference>
<reference evidence="3 4" key="1">
    <citation type="submission" date="2017-02" db="EMBL/GenBank/DDBJ databases">
        <title>Complete genome sequences of Mycobacterium kansasii strains isolated from rhesus macaques.</title>
        <authorList>
            <person name="Panda A."/>
            <person name="Nagaraj S."/>
            <person name="Zhao X."/>
            <person name="Tettelin H."/>
            <person name="Detolla L.J."/>
        </authorList>
    </citation>
    <scope>NUCLEOTIDE SEQUENCE [LARGE SCALE GENOMIC DNA]</scope>
    <source>
        <strain evidence="3 4">11-3813</strain>
    </source>
</reference>
<evidence type="ECO:0000259" key="2">
    <source>
        <dbReference type="Pfam" id="PF00668"/>
    </source>
</evidence>
<dbReference type="GO" id="GO:0005737">
    <property type="term" value="C:cytoplasm"/>
    <property type="evidence" value="ECO:0007669"/>
    <property type="project" value="TreeGrafter"/>
</dbReference>
<dbReference type="Gene3D" id="3.30.559.10">
    <property type="entry name" value="Chloramphenicol acetyltransferase-like domain"/>
    <property type="match status" value="1"/>
</dbReference>
<dbReference type="AlphaFoldDB" id="A0A1V3XK59"/>
<dbReference type="Gene3D" id="3.30.559.30">
    <property type="entry name" value="Nonribosomal peptide synthetase, condensation domain"/>
    <property type="match status" value="1"/>
</dbReference>
<organism evidence="3 4">
    <name type="scientific">Mycobacterium kansasii</name>
    <dbReference type="NCBI Taxonomy" id="1768"/>
    <lineage>
        <taxon>Bacteria</taxon>
        <taxon>Bacillati</taxon>
        <taxon>Actinomycetota</taxon>
        <taxon>Actinomycetes</taxon>
        <taxon>Mycobacteriales</taxon>
        <taxon>Mycobacteriaceae</taxon>
        <taxon>Mycobacterium</taxon>
    </lineage>
</organism>
<evidence type="ECO:0000313" key="4">
    <source>
        <dbReference type="Proteomes" id="UP000189229"/>
    </source>
</evidence>
<dbReference type="Proteomes" id="UP000189229">
    <property type="component" value="Unassembled WGS sequence"/>
</dbReference>
<proteinExistence type="predicted"/>
<protein>
    <submittedName>
        <fullName evidence="3">Condensation domain protein</fullName>
    </submittedName>
</protein>
<feature type="region of interest" description="Disordered" evidence="1">
    <location>
        <begin position="224"/>
        <end position="243"/>
    </location>
</feature>
<accession>A0A1V3XK59</accession>
<dbReference type="InterPro" id="IPR023213">
    <property type="entry name" value="CAT-like_dom_sf"/>
</dbReference>
<feature type="domain" description="Condensation" evidence="2">
    <location>
        <begin position="14"/>
        <end position="290"/>
    </location>
</feature>
<dbReference type="GO" id="GO:0008610">
    <property type="term" value="P:lipid biosynthetic process"/>
    <property type="evidence" value="ECO:0007669"/>
    <property type="project" value="UniProtKB-ARBA"/>
</dbReference>
<dbReference type="Pfam" id="PF00668">
    <property type="entry name" value="Condensation"/>
    <property type="match status" value="1"/>
</dbReference>
<dbReference type="GO" id="GO:0003824">
    <property type="term" value="F:catalytic activity"/>
    <property type="evidence" value="ECO:0007669"/>
    <property type="project" value="InterPro"/>
</dbReference>
<evidence type="ECO:0000313" key="3">
    <source>
        <dbReference type="EMBL" id="OOK79470.1"/>
    </source>
</evidence>
<dbReference type="GO" id="GO:0031177">
    <property type="term" value="F:phosphopantetheine binding"/>
    <property type="evidence" value="ECO:0007669"/>
    <property type="project" value="TreeGrafter"/>
</dbReference>
<comment type="caution">
    <text evidence="3">The sequence shown here is derived from an EMBL/GenBank/DDBJ whole genome shotgun (WGS) entry which is preliminary data.</text>
</comment>
<sequence length="298" mass="32589">MTATETGAQSGIDDVMALSPLQEGLYSLTVLSGLADAHDGSPVDDPYLVGIAADIAGPLDVELLKDCAAKMLMRHPNLRACFVSRDIPRPVQIVPSRVELPWRHVAAEPADIEKLSAAERSRPFDFEKTPAIRFLLIELPDARWHLVITAHHIVIDGWSLPVFAAEMIALYGAGGDLDALPVKPRPYRDYIGWLAARDRSASERVWREHLAGLPGPTLLAASMSSEAPRTGLPRRTELRTDRQTTARLRDGARSRGITVNTLMQMAWALVLSRLTDRDDVVFGVTVSGRPPNCPASKP</sequence>
<dbReference type="EMBL" id="MVBM01000002">
    <property type="protein sequence ID" value="OOK79470.1"/>
    <property type="molecule type" value="Genomic_DNA"/>
</dbReference>
<gene>
    <name evidence="3" type="ORF">BZL30_2349</name>
</gene>
<dbReference type="InterPro" id="IPR001242">
    <property type="entry name" value="Condensation_dom"/>
</dbReference>